<evidence type="ECO:0000256" key="6">
    <source>
        <dbReference type="ARBA" id="ARBA00022833"/>
    </source>
</evidence>
<keyword evidence="7" id="KW-0963">Cytoplasm</keyword>
<dbReference type="EMBL" id="JAGDYP010000007">
    <property type="protein sequence ID" value="MBO1884683.1"/>
    <property type="molecule type" value="Genomic_DNA"/>
</dbReference>
<evidence type="ECO:0000256" key="1">
    <source>
        <dbReference type="ARBA" id="ARBA00010875"/>
    </source>
</evidence>
<dbReference type="Pfam" id="PF02130">
    <property type="entry name" value="YbeY"/>
    <property type="match status" value="1"/>
</dbReference>
<dbReference type="InterPro" id="IPR002036">
    <property type="entry name" value="YbeY"/>
</dbReference>
<keyword evidence="5 7" id="KW-0378">Hydrolase</keyword>
<evidence type="ECO:0000256" key="4">
    <source>
        <dbReference type="ARBA" id="ARBA00022759"/>
    </source>
</evidence>
<feature type="binding site" evidence="7">
    <location>
        <position position="110"/>
    </location>
    <ligand>
        <name>Zn(2+)</name>
        <dbReference type="ChEBI" id="CHEBI:29105"/>
        <note>catalytic</note>
    </ligand>
</feature>
<name>A0ABS3PZC6_9FLAO</name>
<dbReference type="PANTHER" id="PTHR46986">
    <property type="entry name" value="ENDORIBONUCLEASE YBEY, CHLOROPLASTIC"/>
    <property type="match status" value="1"/>
</dbReference>
<sequence>MIAFFEETPFKFPFKKNAVKQWVKLLLEKEGKQAGDINYIFCDDTYLHNINVTYLQHDTLTDIITFDYNEGEVVHSDIYISVERVRENAGIFGVNFEDELLRVLAHGLLHLCGYKDKTEADSAMMRTKEEEAMKLYNDK</sequence>
<keyword evidence="7" id="KW-0698">rRNA processing</keyword>
<evidence type="ECO:0000256" key="5">
    <source>
        <dbReference type="ARBA" id="ARBA00022801"/>
    </source>
</evidence>
<organism evidence="8 9">
    <name type="scientific">Capnocytophaga bilenii</name>
    <dbReference type="NCBI Taxonomy" id="2819369"/>
    <lineage>
        <taxon>Bacteria</taxon>
        <taxon>Pseudomonadati</taxon>
        <taxon>Bacteroidota</taxon>
        <taxon>Flavobacteriia</taxon>
        <taxon>Flavobacteriales</taxon>
        <taxon>Flavobacteriaceae</taxon>
        <taxon>Capnocytophaga</taxon>
    </lineage>
</organism>
<dbReference type="HAMAP" id="MF_00009">
    <property type="entry name" value="Endoribonucl_YbeY"/>
    <property type="match status" value="1"/>
</dbReference>
<comment type="similarity">
    <text evidence="1 7">Belongs to the endoribonuclease YbeY family.</text>
</comment>
<comment type="cofactor">
    <cofactor evidence="7">
        <name>Zn(2+)</name>
        <dbReference type="ChEBI" id="CHEBI:29105"/>
    </cofactor>
    <text evidence="7">Binds 1 zinc ion.</text>
</comment>
<keyword evidence="7" id="KW-0690">Ribosome biogenesis</keyword>
<feature type="binding site" evidence="7">
    <location>
        <position position="106"/>
    </location>
    <ligand>
        <name>Zn(2+)</name>
        <dbReference type="ChEBI" id="CHEBI:29105"/>
        <note>catalytic</note>
    </ligand>
</feature>
<protein>
    <recommendedName>
        <fullName evidence="7">Endoribonuclease YbeY</fullName>
        <ecNumber evidence="7">3.1.-.-</ecNumber>
    </recommendedName>
</protein>
<keyword evidence="9" id="KW-1185">Reference proteome</keyword>
<comment type="caution">
    <text evidence="8">The sequence shown here is derived from an EMBL/GenBank/DDBJ whole genome shotgun (WGS) entry which is preliminary data.</text>
</comment>
<dbReference type="SUPFAM" id="SSF55486">
    <property type="entry name" value="Metalloproteases ('zincins'), catalytic domain"/>
    <property type="match status" value="1"/>
</dbReference>
<dbReference type="EC" id="3.1.-.-" evidence="7"/>
<keyword evidence="6 7" id="KW-0862">Zinc</keyword>
<dbReference type="RefSeq" id="WP_009415748.1">
    <property type="nucleotide sequence ID" value="NZ_CAUQMC010000013.1"/>
</dbReference>
<comment type="function">
    <text evidence="7">Single strand-specific metallo-endoribonuclease involved in late-stage 70S ribosome quality control and in maturation of the 3' terminus of the 16S rRNA.</text>
</comment>
<dbReference type="Proteomes" id="UP000681610">
    <property type="component" value="Unassembled WGS sequence"/>
</dbReference>
<proteinExistence type="inferred from homology"/>
<keyword evidence="3 7" id="KW-0479">Metal-binding</keyword>
<accession>A0ABS3PZC6</accession>
<reference evidence="8 9" key="1">
    <citation type="submission" date="2021-03" db="EMBL/GenBank/DDBJ databases">
        <title>Isolation and description of Capnocytophaga bilenii sp. nov., a novel Capnocytophaga species, isolated from a gingivitis subject.</title>
        <authorList>
            <person name="Antezack A."/>
            <person name="Monnet-Corti V."/>
            <person name="La Scola B."/>
        </authorList>
    </citation>
    <scope>NUCLEOTIDE SEQUENCE [LARGE SCALE GENOMIC DNA]</scope>
    <source>
        <strain evidence="8 9">Marseille-Q4570</strain>
    </source>
</reference>
<evidence type="ECO:0000256" key="3">
    <source>
        <dbReference type="ARBA" id="ARBA00022723"/>
    </source>
</evidence>
<dbReference type="InterPro" id="IPR023091">
    <property type="entry name" value="MetalPrtase_cat_dom_sf_prd"/>
</dbReference>
<dbReference type="NCBIfam" id="TIGR00043">
    <property type="entry name" value="rRNA maturation RNase YbeY"/>
    <property type="match status" value="1"/>
</dbReference>
<evidence type="ECO:0000313" key="9">
    <source>
        <dbReference type="Proteomes" id="UP000681610"/>
    </source>
</evidence>
<keyword evidence="2 7" id="KW-0540">Nuclease</keyword>
<evidence type="ECO:0000256" key="2">
    <source>
        <dbReference type="ARBA" id="ARBA00022722"/>
    </source>
</evidence>
<dbReference type="PANTHER" id="PTHR46986:SF1">
    <property type="entry name" value="ENDORIBONUCLEASE YBEY, CHLOROPLASTIC"/>
    <property type="match status" value="1"/>
</dbReference>
<evidence type="ECO:0000256" key="7">
    <source>
        <dbReference type="HAMAP-Rule" id="MF_00009"/>
    </source>
</evidence>
<feature type="binding site" evidence="7">
    <location>
        <position position="116"/>
    </location>
    <ligand>
        <name>Zn(2+)</name>
        <dbReference type="ChEBI" id="CHEBI:29105"/>
        <note>catalytic</note>
    </ligand>
</feature>
<dbReference type="Gene3D" id="3.40.390.30">
    <property type="entry name" value="Metalloproteases ('zincins'), catalytic domain"/>
    <property type="match status" value="1"/>
</dbReference>
<evidence type="ECO:0000313" key="8">
    <source>
        <dbReference type="EMBL" id="MBO1884683.1"/>
    </source>
</evidence>
<comment type="subcellular location">
    <subcellularLocation>
        <location evidence="7">Cytoplasm</location>
    </subcellularLocation>
</comment>
<gene>
    <name evidence="7 8" type="primary">ybeY</name>
    <name evidence="8" type="ORF">J4N46_09725</name>
</gene>
<keyword evidence="4 7" id="KW-0255">Endonuclease</keyword>